<evidence type="ECO:0000313" key="3">
    <source>
        <dbReference type="Proteomes" id="UP000664904"/>
    </source>
</evidence>
<dbReference type="Proteomes" id="UP000664904">
    <property type="component" value="Chromosome"/>
</dbReference>
<evidence type="ECO:0000259" key="1">
    <source>
        <dbReference type="PROSITE" id="PS50887"/>
    </source>
</evidence>
<dbReference type="AlphaFoldDB" id="A0A975HK26"/>
<dbReference type="SUPFAM" id="SSF55073">
    <property type="entry name" value="Nucleotide cyclase"/>
    <property type="match status" value="1"/>
</dbReference>
<dbReference type="InterPro" id="IPR043128">
    <property type="entry name" value="Rev_trsase/Diguanyl_cyclase"/>
</dbReference>
<dbReference type="InterPro" id="IPR000160">
    <property type="entry name" value="GGDEF_dom"/>
</dbReference>
<dbReference type="PANTHER" id="PTHR46663:SF2">
    <property type="entry name" value="GGDEF DOMAIN-CONTAINING PROTEIN"/>
    <property type="match status" value="1"/>
</dbReference>
<dbReference type="RefSeq" id="WP_208842187.1">
    <property type="nucleotide sequence ID" value="NZ_CP072133.1"/>
</dbReference>
<gene>
    <name evidence="2" type="ORF">J5O05_11635</name>
</gene>
<accession>A0A975HK26</accession>
<dbReference type="Gene3D" id="3.30.70.270">
    <property type="match status" value="1"/>
</dbReference>
<keyword evidence="3" id="KW-1185">Reference proteome</keyword>
<dbReference type="Pfam" id="PF00990">
    <property type="entry name" value="GGDEF"/>
    <property type="match status" value="1"/>
</dbReference>
<sequence>MVVRDITEHKHQEELIFKHAFYDSLTGLPNRYLVLERLSQMIIESKRTRGQIAVMFIDLDDFKKGE</sequence>
<dbReference type="PANTHER" id="PTHR46663">
    <property type="entry name" value="DIGUANYLATE CYCLASE DGCT-RELATED"/>
    <property type="match status" value="1"/>
</dbReference>
<dbReference type="KEGG" id="pxi:J5O05_11635"/>
<name>A0A975HK26_9GAMM</name>
<dbReference type="InterPro" id="IPR029787">
    <property type="entry name" value="Nucleotide_cyclase"/>
</dbReference>
<dbReference type="PROSITE" id="PS50887">
    <property type="entry name" value="GGDEF"/>
    <property type="match status" value="1"/>
</dbReference>
<feature type="domain" description="GGDEF" evidence="1">
    <location>
        <begin position="50"/>
        <end position="66"/>
    </location>
</feature>
<reference evidence="2" key="1">
    <citation type="submission" date="2021-03" db="EMBL/GenBank/DDBJ databases">
        <title>Complete Genome of Pseudoalteromonas xiamenensis STKMTI.2, a new potential marine bacterium producing anti-Vibrio compounds.</title>
        <authorList>
            <person name="Handayani D.P."/>
            <person name="Isnansetyo A."/>
            <person name="Istiqomah I."/>
            <person name="Jumina J."/>
        </authorList>
    </citation>
    <scope>NUCLEOTIDE SEQUENCE</scope>
    <source>
        <strain evidence="2">STKMTI.2</strain>
    </source>
</reference>
<dbReference type="InterPro" id="IPR052163">
    <property type="entry name" value="DGC-Regulatory_Protein"/>
</dbReference>
<dbReference type="EMBL" id="CP072133">
    <property type="protein sequence ID" value="QTH70598.1"/>
    <property type="molecule type" value="Genomic_DNA"/>
</dbReference>
<protein>
    <submittedName>
        <fullName evidence="2">GGDEF domain-containing protein</fullName>
    </submittedName>
</protein>
<organism evidence="2 3">
    <name type="scientific">Pseudoalteromonas xiamenensis</name>
    <dbReference type="NCBI Taxonomy" id="882626"/>
    <lineage>
        <taxon>Bacteria</taxon>
        <taxon>Pseudomonadati</taxon>
        <taxon>Pseudomonadota</taxon>
        <taxon>Gammaproteobacteria</taxon>
        <taxon>Alteromonadales</taxon>
        <taxon>Pseudoalteromonadaceae</taxon>
        <taxon>Pseudoalteromonas</taxon>
    </lineage>
</organism>
<proteinExistence type="predicted"/>
<evidence type="ECO:0000313" key="2">
    <source>
        <dbReference type="EMBL" id="QTH70598.1"/>
    </source>
</evidence>